<proteinExistence type="predicted"/>
<organism evidence="2 3">
    <name type="scientific">[Mycobacterium] manitobense</name>
    <dbReference type="NCBI Taxonomy" id="190147"/>
    <lineage>
        <taxon>Bacteria</taxon>
        <taxon>Bacillati</taxon>
        <taxon>Actinomycetota</taxon>
        <taxon>Actinomycetes</taxon>
        <taxon>Mycobacteriales</taxon>
        <taxon>Mycobacteriaceae</taxon>
        <taxon>Mycolicibacterium</taxon>
    </lineage>
</organism>
<dbReference type="RefSeq" id="WP_264014504.1">
    <property type="nucleotide sequence ID" value="NZ_JACKSJ010000182.1"/>
</dbReference>
<feature type="transmembrane region" description="Helical" evidence="1">
    <location>
        <begin position="18"/>
        <end position="36"/>
    </location>
</feature>
<dbReference type="Proteomes" id="UP001140293">
    <property type="component" value="Unassembled WGS sequence"/>
</dbReference>
<dbReference type="AlphaFoldDB" id="A0A9X2YS25"/>
<keyword evidence="1" id="KW-0472">Membrane</keyword>
<evidence type="ECO:0000256" key="1">
    <source>
        <dbReference type="SAM" id="Phobius"/>
    </source>
</evidence>
<protein>
    <submittedName>
        <fullName evidence="2">Uncharacterized protein</fullName>
    </submittedName>
</protein>
<reference evidence="2" key="2">
    <citation type="journal article" date="2022" name="BMC Genomics">
        <title>Comparative genome analysis of mycobacteria focusing on tRNA and non-coding RNA.</title>
        <authorList>
            <person name="Behra P.R.K."/>
            <person name="Pettersson B.M.F."/>
            <person name="Ramesh M."/>
            <person name="Das S."/>
            <person name="Dasgupta S."/>
            <person name="Kirsebom L.A."/>
        </authorList>
    </citation>
    <scope>NUCLEOTIDE SEQUENCE</scope>
    <source>
        <strain evidence="2">DSM 44615</strain>
    </source>
</reference>
<dbReference type="EMBL" id="JACKSJ010000182">
    <property type="protein sequence ID" value="MCV7172326.1"/>
    <property type="molecule type" value="Genomic_DNA"/>
</dbReference>
<keyword evidence="3" id="KW-1185">Reference proteome</keyword>
<sequence>MTGPRSEQRARTLDRLGWLWSAAAVAPVAGGAAAAYRTLFMTLRRMVVGRRMAVRLDAGDLTLTVTEFDSRLDMRALSVGQLGEVRLSARDISWAGSRFDAAAAVLHNVALRPSAPPVLVAAPVELTLDVPEAALDELLRWAAPRLSGAVGTDGVARLQLVRRPGLGCVEVDAQLDGSTLWLRPRGVTLRRKRWALPGRTPGYRMRLPELPHGLELTGVSFAPGVVRLSGVVPEWRMAMPRTRLEYLIGQLSAVGRPLNLTRIVKLR</sequence>
<evidence type="ECO:0000313" key="2">
    <source>
        <dbReference type="EMBL" id="MCV7172326.1"/>
    </source>
</evidence>
<comment type="caution">
    <text evidence="2">The sequence shown here is derived from an EMBL/GenBank/DDBJ whole genome shotgun (WGS) entry which is preliminary data.</text>
</comment>
<name>A0A9X2YS25_9MYCO</name>
<evidence type="ECO:0000313" key="3">
    <source>
        <dbReference type="Proteomes" id="UP001140293"/>
    </source>
</evidence>
<keyword evidence="1" id="KW-1133">Transmembrane helix</keyword>
<accession>A0A9X2YS25</accession>
<reference evidence="2" key="1">
    <citation type="submission" date="2020-07" db="EMBL/GenBank/DDBJ databases">
        <authorList>
            <person name="Pettersson B.M.F."/>
            <person name="Behra P.R.K."/>
            <person name="Ramesh M."/>
            <person name="Das S."/>
            <person name="Dasgupta S."/>
            <person name="Kirsebom L.A."/>
        </authorList>
    </citation>
    <scope>NUCLEOTIDE SEQUENCE</scope>
    <source>
        <strain evidence="2">DSM 44615</strain>
    </source>
</reference>
<gene>
    <name evidence="2" type="ORF">H7I41_20630</name>
</gene>
<keyword evidence="1" id="KW-0812">Transmembrane</keyword>